<feature type="repeat" description="ANK" evidence="3">
    <location>
        <begin position="377"/>
        <end position="409"/>
    </location>
</feature>
<dbReference type="GO" id="GO:0000976">
    <property type="term" value="F:transcription cis-regulatory region binding"/>
    <property type="evidence" value="ECO:0007669"/>
    <property type="project" value="TreeGrafter"/>
</dbReference>
<dbReference type="InterPro" id="IPR002110">
    <property type="entry name" value="Ankyrin_rpt"/>
</dbReference>
<sequence length="665" mass="74262">MPGSKICHFTTSSDLLLAAHIYPSSCIGRKFKDPTPQNIHNFAQSRDFIFGFPSNIGRSAQKSYNKTVAFEMDQDRGRAASTSQTNLLSLPNELLIQVAGLVERRMYLARLVRSCRRLYEALNWYLYHQDAQDGSSALSWAVRKSKEATALRALQAGADIKMTYQSGGPRDVRFGRGWYVTDDSRPVEWNTLLHEAVIKRPWLKKPATKTAIAEHEKILQEHYKVMQLLIDYGVDVNADRARRGTALQEALWRGDTGSIELLIKNGAKIPEGLRENALCLAARRCSADSINLLIKKGLKINDSESDRSPLFIAAESGNGRAVRALINAGANVRFRDREGRTPLHAAADSSSKLKHSLSSISQMLIKSGADVNATTESGETPLFFAISQQHEKVVQCLLKAGARLDLRTHDGQTAMHVFASRPNEEIRKMLVRQRANFSLRDNIGRTPLHIASLSMKPYARKNYMYGSVYCEDKREDIEREAARQNLIYWLLENSADVDIQDQEGRTPIHLAVLGDDERMIGALARASMNCNVLDGDGYTPLHVAAILRKCGIIEELIQNGADVNARDARGNTPLHGVLMDSDERMTSSLLLRHVYSYHSMNTYEYTVEKLLEYGALPNIANDEGQTPEQIAISQNLKSLIKLLQNGNAENEHQSSDDCVRLPECA</sequence>
<dbReference type="AlphaFoldDB" id="A0AAF0IMF8"/>
<dbReference type="GO" id="GO:0045944">
    <property type="term" value="P:positive regulation of transcription by RNA polymerase II"/>
    <property type="evidence" value="ECO:0007669"/>
    <property type="project" value="TreeGrafter"/>
</dbReference>
<dbReference type="PROSITE" id="PS50088">
    <property type="entry name" value="ANK_REPEAT"/>
    <property type="match status" value="6"/>
</dbReference>
<name>A0AAF0IMF8_9EURO</name>
<dbReference type="PANTHER" id="PTHR24193">
    <property type="entry name" value="ANKYRIN REPEAT PROTEIN"/>
    <property type="match status" value="1"/>
</dbReference>
<reference evidence="4" key="1">
    <citation type="submission" date="2023-03" db="EMBL/GenBank/DDBJ databases">
        <title>Emydomyces testavorans Genome Sequence.</title>
        <authorList>
            <person name="Hoyer L."/>
        </authorList>
    </citation>
    <scope>NUCLEOTIDE SEQUENCE</scope>
    <source>
        <strain evidence="4">16-2883</strain>
    </source>
</reference>
<dbReference type="EMBL" id="CP120629">
    <property type="protein sequence ID" value="WEW59774.1"/>
    <property type="molecule type" value="Genomic_DNA"/>
</dbReference>
<dbReference type="PANTHER" id="PTHR24193:SF121">
    <property type="entry name" value="ADA2A-CONTAINING COMPLEX COMPONENT 3, ISOFORM D"/>
    <property type="match status" value="1"/>
</dbReference>
<dbReference type="PRINTS" id="PR01415">
    <property type="entry name" value="ANKYRIN"/>
</dbReference>
<dbReference type="GO" id="GO:0005634">
    <property type="term" value="C:nucleus"/>
    <property type="evidence" value="ECO:0007669"/>
    <property type="project" value="TreeGrafter"/>
</dbReference>
<dbReference type="PROSITE" id="PS50297">
    <property type="entry name" value="ANK_REP_REGION"/>
    <property type="match status" value="4"/>
</dbReference>
<evidence type="ECO:0000256" key="1">
    <source>
        <dbReference type="ARBA" id="ARBA00022737"/>
    </source>
</evidence>
<dbReference type="SUPFAM" id="SSF48403">
    <property type="entry name" value="Ankyrin repeat"/>
    <property type="match status" value="2"/>
</dbReference>
<evidence type="ECO:0000313" key="4">
    <source>
        <dbReference type="EMBL" id="WEW59774.1"/>
    </source>
</evidence>
<feature type="repeat" description="ANK" evidence="3">
    <location>
        <begin position="536"/>
        <end position="568"/>
    </location>
</feature>
<dbReference type="InterPro" id="IPR050663">
    <property type="entry name" value="Ankyrin-SOCS_Box"/>
</dbReference>
<evidence type="ECO:0000313" key="5">
    <source>
        <dbReference type="Proteomes" id="UP001219355"/>
    </source>
</evidence>
<feature type="repeat" description="ANK" evidence="3">
    <location>
        <begin position="338"/>
        <end position="376"/>
    </location>
</feature>
<keyword evidence="5" id="KW-1185">Reference proteome</keyword>
<keyword evidence="2 3" id="KW-0040">ANK repeat</keyword>
<feature type="repeat" description="ANK" evidence="3">
    <location>
        <begin position="410"/>
        <end position="442"/>
    </location>
</feature>
<dbReference type="Proteomes" id="UP001219355">
    <property type="component" value="Chromosome 3"/>
</dbReference>
<dbReference type="Pfam" id="PF12796">
    <property type="entry name" value="Ank_2"/>
    <property type="match status" value="3"/>
</dbReference>
<dbReference type="Gene3D" id="1.25.40.20">
    <property type="entry name" value="Ankyrin repeat-containing domain"/>
    <property type="match status" value="3"/>
</dbReference>
<evidence type="ECO:0000256" key="2">
    <source>
        <dbReference type="ARBA" id="ARBA00023043"/>
    </source>
</evidence>
<keyword evidence="1" id="KW-0677">Repeat</keyword>
<accession>A0AAF0IMF8</accession>
<organism evidence="4 5">
    <name type="scientific">Emydomyces testavorans</name>
    <dbReference type="NCBI Taxonomy" id="2070801"/>
    <lineage>
        <taxon>Eukaryota</taxon>
        <taxon>Fungi</taxon>
        <taxon>Dikarya</taxon>
        <taxon>Ascomycota</taxon>
        <taxon>Pezizomycotina</taxon>
        <taxon>Eurotiomycetes</taxon>
        <taxon>Eurotiomycetidae</taxon>
        <taxon>Onygenales</taxon>
        <taxon>Nannizziopsiaceae</taxon>
        <taxon>Emydomyces</taxon>
    </lineage>
</organism>
<dbReference type="InterPro" id="IPR036770">
    <property type="entry name" value="Ankyrin_rpt-contain_sf"/>
</dbReference>
<feature type="repeat" description="ANK" evidence="3">
    <location>
        <begin position="305"/>
        <end position="337"/>
    </location>
</feature>
<protein>
    <submittedName>
        <fullName evidence="4">Uncharacterized protein</fullName>
    </submittedName>
</protein>
<evidence type="ECO:0000256" key="3">
    <source>
        <dbReference type="PROSITE-ProRule" id="PRU00023"/>
    </source>
</evidence>
<dbReference type="SMART" id="SM00248">
    <property type="entry name" value="ANK"/>
    <property type="match status" value="13"/>
</dbReference>
<proteinExistence type="predicted"/>
<gene>
    <name evidence="4" type="ORF">PRK78_005254</name>
</gene>
<feature type="repeat" description="ANK" evidence="3">
    <location>
        <begin position="503"/>
        <end position="535"/>
    </location>
</feature>